<protein>
    <submittedName>
        <fullName evidence="1">Uncharacterized protein</fullName>
    </submittedName>
</protein>
<comment type="caution">
    <text evidence="1">The sequence shown here is derived from an EMBL/GenBank/DDBJ whole genome shotgun (WGS) entry which is preliminary data.</text>
</comment>
<reference evidence="1" key="2">
    <citation type="journal article" date="2020" name="Nat. Commun.">
        <title>Large-scale genome sequencing of mycorrhizal fungi provides insights into the early evolution of symbiotic traits.</title>
        <authorList>
            <person name="Miyauchi S."/>
            <person name="Kiss E."/>
            <person name="Kuo A."/>
            <person name="Drula E."/>
            <person name="Kohler A."/>
            <person name="Sanchez-Garcia M."/>
            <person name="Morin E."/>
            <person name="Andreopoulos B."/>
            <person name="Barry K.W."/>
            <person name="Bonito G."/>
            <person name="Buee M."/>
            <person name="Carver A."/>
            <person name="Chen C."/>
            <person name="Cichocki N."/>
            <person name="Clum A."/>
            <person name="Culley D."/>
            <person name="Crous P.W."/>
            <person name="Fauchery L."/>
            <person name="Girlanda M."/>
            <person name="Hayes R.D."/>
            <person name="Keri Z."/>
            <person name="LaButti K."/>
            <person name="Lipzen A."/>
            <person name="Lombard V."/>
            <person name="Magnuson J."/>
            <person name="Maillard F."/>
            <person name="Murat C."/>
            <person name="Nolan M."/>
            <person name="Ohm R.A."/>
            <person name="Pangilinan J."/>
            <person name="Pereira M.F."/>
            <person name="Perotto S."/>
            <person name="Peter M."/>
            <person name="Pfister S."/>
            <person name="Riley R."/>
            <person name="Sitrit Y."/>
            <person name="Stielow J.B."/>
            <person name="Szollosi G."/>
            <person name="Zifcakova L."/>
            <person name="Stursova M."/>
            <person name="Spatafora J.W."/>
            <person name="Tedersoo L."/>
            <person name="Vaario L.M."/>
            <person name="Yamada A."/>
            <person name="Yan M."/>
            <person name="Wang P."/>
            <person name="Xu J."/>
            <person name="Bruns T."/>
            <person name="Baldrian P."/>
            <person name="Vilgalys R."/>
            <person name="Dunand C."/>
            <person name="Henrissat B."/>
            <person name="Grigoriev I.V."/>
            <person name="Hibbett D."/>
            <person name="Nagy L.G."/>
            <person name="Martin F.M."/>
        </authorList>
    </citation>
    <scope>NUCLEOTIDE SEQUENCE</scope>
    <source>
        <strain evidence="1">P2</strain>
    </source>
</reference>
<dbReference type="EMBL" id="MU117968">
    <property type="protein sequence ID" value="KAF9652515.1"/>
    <property type="molecule type" value="Genomic_DNA"/>
</dbReference>
<name>A0ACB6ZSY0_THEGA</name>
<keyword evidence="2" id="KW-1185">Reference proteome</keyword>
<accession>A0ACB6ZSY0</accession>
<sequence length="501" mass="56369">MPPALGFEVADDLSNLKSALEEHQETAAARPKPSRITVDDELFDLEFTPDMTRAGKEAIICERYAIAVSNHKMVEQMLAEAEAEAKQVLWQLTALQPQLSAAHEDMQRFIDEFYALTGQHNIIRQAIFDSEKMAKEAWELDWNEEWICTEDDEKEEDRMREITRARTAGVQLPSSPSPLIPHGPSRKRARDEGEGELEYADDEELQAETQEPNPKRPRVESRETSTAPQSPSPKGRDKGKGRALVAEDSYTLPFPSSPFRMPPPPMPRFGPKDRCNIYPVYKPAVPGYEPPQSPEVEVRNQPEQYDGGHLPPSDEDNDTNDGPELDQGQANGDSAGEEQIGEDEGDNEVESTEERNESATQMPPGGAPSPAKVQPEGPQQGNPWQVLRYDRSVWRGYVVTDHTQMSPDLKRPVNWSVMGPQHPKSASYREWDDELEEQNPWHQGIRGPPRINTCTARDGLRPVYDTTRNMIEGSCDSLFFFPLENNRSYAEIHSASNAGRV</sequence>
<organism evidence="1 2">
    <name type="scientific">Thelephora ganbajun</name>
    <name type="common">Ganba fungus</name>
    <dbReference type="NCBI Taxonomy" id="370292"/>
    <lineage>
        <taxon>Eukaryota</taxon>
        <taxon>Fungi</taxon>
        <taxon>Dikarya</taxon>
        <taxon>Basidiomycota</taxon>
        <taxon>Agaricomycotina</taxon>
        <taxon>Agaricomycetes</taxon>
        <taxon>Thelephorales</taxon>
        <taxon>Thelephoraceae</taxon>
        <taxon>Thelephora</taxon>
    </lineage>
</organism>
<proteinExistence type="predicted"/>
<evidence type="ECO:0000313" key="1">
    <source>
        <dbReference type="EMBL" id="KAF9652515.1"/>
    </source>
</evidence>
<reference evidence="1" key="1">
    <citation type="submission" date="2019-10" db="EMBL/GenBank/DDBJ databases">
        <authorList>
            <consortium name="DOE Joint Genome Institute"/>
            <person name="Kuo A."/>
            <person name="Miyauchi S."/>
            <person name="Kiss E."/>
            <person name="Drula E."/>
            <person name="Kohler A."/>
            <person name="Sanchez-Garcia M."/>
            <person name="Andreopoulos B."/>
            <person name="Barry K.W."/>
            <person name="Bonito G."/>
            <person name="Buee M."/>
            <person name="Carver A."/>
            <person name="Chen C."/>
            <person name="Cichocki N."/>
            <person name="Clum A."/>
            <person name="Culley D."/>
            <person name="Crous P.W."/>
            <person name="Fauchery L."/>
            <person name="Girlanda M."/>
            <person name="Hayes R."/>
            <person name="Keri Z."/>
            <person name="Labutti K."/>
            <person name="Lipzen A."/>
            <person name="Lombard V."/>
            <person name="Magnuson J."/>
            <person name="Maillard F."/>
            <person name="Morin E."/>
            <person name="Murat C."/>
            <person name="Nolan M."/>
            <person name="Ohm R."/>
            <person name="Pangilinan J."/>
            <person name="Pereira M."/>
            <person name="Perotto S."/>
            <person name="Peter M."/>
            <person name="Riley R."/>
            <person name="Sitrit Y."/>
            <person name="Stielow B."/>
            <person name="Szollosi G."/>
            <person name="Zifcakova L."/>
            <person name="Stursova M."/>
            <person name="Spatafora J.W."/>
            <person name="Tedersoo L."/>
            <person name="Vaario L.-M."/>
            <person name="Yamada A."/>
            <person name="Yan M."/>
            <person name="Wang P."/>
            <person name="Xu J."/>
            <person name="Bruns T."/>
            <person name="Baldrian P."/>
            <person name="Vilgalys R."/>
            <person name="Henrissat B."/>
            <person name="Grigoriev I.V."/>
            <person name="Hibbett D."/>
            <person name="Nagy L.G."/>
            <person name="Martin F.M."/>
        </authorList>
    </citation>
    <scope>NUCLEOTIDE SEQUENCE</scope>
    <source>
        <strain evidence="1">P2</strain>
    </source>
</reference>
<gene>
    <name evidence="1" type="ORF">BDM02DRAFT_2761246</name>
</gene>
<evidence type="ECO:0000313" key="2">
    <source>
        <dbReference type="Proteomes" id="UP000886501"/>
    </source>
</evidence>
<dbReference type="Proteomes" id="UP000886501">
    <property type="component" value="Unassembled WGS sequence"/>
</dbReference>